<sequence length="68" mass="7957">MLQAQSLMLTGIDRDLRIRSTCYILEYSSREHAVPAQDHLQNLWDCTDQCLPLERDSRHSAEQINEKL</sequence>
<accession>A0A2C9UJ11</accession>
<protein>
    <submittedName>
        <fullName evidence="1">Uncharacterized protein</fullName>
    </submittedName>
</protein>
<dbReference type="AlphaFoldDB" id="A0A2C9UJ11"/>
<gene>
    <name evidence="1" type="ORF">MANES_14G054000</name>
</gene>
<organism evidence="1">
    <name type="scientific">Manihot esculenta</name>
    <name type="common">Cassava</name>
    <name type="synonym">Jatropha manihot</name>
    <dbReference type="NCBI Taxonomy" id="3983"/>
    <lineage>
        <taxon>Eukaryota</taxon>
        <taxon>Viridiplantae</taxon>
        <taxon>Streptophyta</taxon>
        <taxon>Embryophyta</taxon>
        <taxon>Tracheophyta</taxon>
        <taxon>Spermatophyta</taxon>
        <taxon>Magnoliopsida</taxon>
        <taxon>eudicotyledons</taxon>
        <taxon>Gunneridae</taxon>
        <taxon>Pentapetalae</taxon>
        <taxon>rosids</taxon>
        <taxon>fabids</taxon>
        <taxon>Malpighiales</taxon>
        <taxon>Euphorbiaceae</taxon>
        <taxon>Crotonoideae</taxon>
        <taxon>Manihoteae</taxon>
        <taxon>Manihot</taxon>
    </lineage>
</organism>
<dbReference type="EMBL" id="CM004400">
    <property type="protein sequence ID" value="OAY30723.1"/>
    <property type="molecule type" value="Genomic_DNA"/>
</dbReference>
<name>A0A2C9UJ11_MANES</name>
<proteinExistence type="predicted"/>
<reference evidence="1" key="1">
    <citation type="submission" date="2016-02" db="EMBL/GenBank/DDBJ databases">
        <title>WGS assembly of Manihot esculenta.</title>
        <authorList>
            <person name="Bredeson J.V."/>
            <person name="Prochnik S.E."/>
            <person name="Lyons J.B."/>
            <person name="Schmutz J."/>
            <person name="Grimwood J."/>
            <person name="Vrebalov J."/>
            <person name="Bart R.S."/>
            <person name="Amuge T."/>
            <person name="Ferguson M.E."/>
            <person name="Green R."/>
            <person name="Putnam N."/>
            <person name="Stites J."/>
            <person name="Rounsley S."/>
            <person name="Rokhsar D.S."/>
        </authorList>
    </citation>
    <scope>NUCLEOTIDE SEQUENCE [LARGE SCALE GENOMIC DNA]</scope>
    <source>
        <tissue evidence="1">Leaf</tissue>
    </source>
</reference>
<evidence type="ECO:0000313" key="1">
    <source>
        <dbReference type="EMBL" id="OAY30723.1"/>
    </source>
</evidence>